<dbReference type="RefSeq" id="WP_202992173.1">
    <property type="nucleotide sequence ID" value="NZ_JAENHO010000004.1"/>
</dbReference>
<reference evidence="2 3" key="1">
    <citation type="submission" date="2021-01" db="EMBL/GenBank/DDBJ databases">
        <title>Actinoplanes sp. nov. LDG1-01 isolated from lichen.</title>
        <authorList>
            <person name="Saeng-In P."/>
            <person name="Phongsopitanun W."/>
            <person name="Kanchanasin P."/>
            <person name="Yuki M."/>
            <person name="Kudo T."/>
            <person name="Ohkuma M."/>
            <person name="Tanasupawat S."/>
        </authorList>
    </citation>
    <scope>NUCLEOTIDE SEQUENCE [LARGE SCALE GENOMIC DNA]</scope>
    <source>
        <strain evidence="2 3">LDG1-01</strain>
    </source>
</reference>
<keyword evidence="1" id="KW-0732">Signal</keyword>
<accession>A0ABS1VNF8</accession>
<evidence type="ECO:0000313" key="3">
    <source>
        <dbReference type="Proteomes" id="UP000598996"/>
    </source>
</evidence>
<keyword evidence="3" id="KW-1185">Reference proteome</keyword>
<name>A0ABS1VNF8_9ACTN</name>
<proteinExistence type="predicted"/>
<feature type="signal peptide" evidence="1">
    <location>
        <begin position="1"/>
        <end position="25"/>
    </location>
</feature>
<evidence type="ECO:0000313" key="2">
    <source>
        <dbReference type="EMBL" id="MBL7255659.1"/>
    </source>
</evidence>
<comment type="caution">
    <text evidence="2">The sequence shown here is derived from an EMBL/GenBank/DDBJ whole genome shotgun (WGS) entry which is preliminary data.</text>
</comment>
<protein>
    <submittedName>
        <fullName evidence="2">Uncharacterized protein</fullName>
    </submittedName>
</protein>
<gene>
    <name evidence="2" type="ORF">JKJ07_15245</name>
</gene>
<dbReference type="EMBL" id="JAENHO010000004">
    <property type="protein sequence ID" value="MBL7255659.1"/>
    <property type="molecule type" value="Genomic_DNA"/>
</dbReference>
<dbReference type="Proteomes" id="UP000598996">
    <property type="component" value="Unassembled WGS sequence"/>
</dbReference>
<feature type="chain" id="PRO_5046463606" evidence="1">
    <location>
        <begin position="26"/>
        <end position="140"/>
    </location>
</feature>
<evidence type="ECO:0000256" key="1">
    <source>
        <dbReference type="SAM" id="SignalP"/>
    </source>
</evidence>
<sequence length="140" mass="15476">MRAHRLAGLVALSLLPIAVPAPAAAAISGERYAYLKAVDPKTRTVTFDVVTWFWGAAATKACREDGQEIPDMEWCNDYYYRNPDTKLHTARVAAKAVVLAVSPRDARRFVPVPLARLRSGPITLRFRDGVVIRVAEVFVP</sequence>
<organism evidence="2 3">
    <name type="scientific">Paractinoplanes lichenicola</name>
    <dbReference type="NCBI Taxonomy" id="2802976"/>
    <lineage>
        <taxon>Bacteria</taxon>
        <taxon>Bacillati</taxon>
        <taxon>Actinomycetota</taxon>
        <taxon>Actinomycetes</taxon>
        <taxon>Micromonosporales</taxon>
        <taxon>Micromonosporaceae</taxon>
        <taxon>Paractinoplanes</taxon>
    </lineage>
</organism>